<sequence length="1141" mass="120519">MPQDASDVWRRAPWPGRAARRDRIGEAMGAEGRRSRIGRYGGALLRVSLPALALLAAIDPALAARLIGAKGSEAGTGPGGYGRIVLTFDKPVTVKAKLAGGILLLGYGERVAPGPEHLAEEMPAFVSMVRRDPDGSGLRVALQRPFRANVQPAGERVFVDLLPEGWSGLPPPLPPEVVAELARRARIAEEALKARTLPPVRKPLALELARLPTLTRLSLRLPDDVVATVAAEGPTTRLRVAGAWTIDSNEARGRPRPGIAKLATESDEGSASILVTPAEGFTLTTEREDGAYTIDVVPRTPPQGAKSKAAEVPGPVEPDAARPAAPVPAPVRTAESPPVPEAALDAPPKRQAGAGLVFPFQTLPPAALFERGGIATLVFESAEPVTVPAGRQGLTPVGAPTRTGPVTVLRFAVPPGRLVDLAAVTTGTGSAWELSAGDTLSPSDTLDPVRKPDPSGRITVALALARPGSVTWLDRDGERIAVVTSAAQRAVGNPKSRRFVDFEILPSRHGLAVLAGADDLAVRPQLDAVTIGREGGLAASTAPRRADPALAEAGTLAVARQPWEQARAGNVRETLRTLADTAAMVPPAERGPARLALARANIANGFDPEGLAVLEAAAAEDPLLATQRDVAILRGLALARSGRNAEALKALSVPQLAADPEAALWRAMASAGLGDWKSAEAGFLKALPVADSYPPDLAQQIRAGAAEAAIENGDAETAAARAEDAPGLPPWIRDRLALVRARVSEATGQVDAALDAYTRLEQVGQRPVAAEAQLRGTLLARASGKLEPDAALDRLERLAMTWHGGPTETGISVGLARLYLGAGRWREAFTVLRRANAYAPNDPATQALAREVRTAFENLYLTDKGDTLSGVDAVALYFDFRELAPIGRRGDEVVRRLADRLVGLDLLDSAADLLQYQIDNRLTGPARSAVAARLATIRLMDDKPMRALQVLDATNLPELPGELTRARALVRARALSDLTRTDLALETIEGETGSDIERLRADIYWGARRWREAGESHEALLGDAWRAGRPLDEQARADAIRAAIAYDLAGEAIGLERLKAKFSEAMAESPDARSFALLTGANPTKTPEFRAIAARATKAETLSAFLAEYRKRYPETALPERGAAAAAERQSSVETPGTPPG</sequence>
<dbReference type="EMBL" id="JAUSWL010000012">
    <property type="protein sequence ID" value="MDQ0546206.1"/>
    <property type="molecule type" value="Genomic_DNA"/>
</dbReference>
<dbReference type="Gene3D" id="1.25.40.10">
    <property type="entry name" value="Tetratricopeptide repeat domain"/>
    <property type="match status" value="1"/>
</dbReference>
<accession>A0AAJ1TSM8</accession>
<reference evidence="2" key="1">
    <citation type="submission" date="2023-07" db="EMBL/GenBank/DDBJ databases">
        <title>Genomic Encyclopedia of Type Strains, Phase IV (KMG-IV): sequencing the most valuable type-strain genomes for metagenomic binning, comparative biology and taxonomic classification.</title>
        <authorList>
            <person name="Goeker M."/>
        </authorList>
    </citation>
    <scope>NUCLEOTIDE SEQUENCE</scope>
    <source>
        <strain evidence="2">DSM 19569</strain>
    </source>
</reference>
<organism evidence="2 3">
    <name type="scientific">Methylobacterium brachiatum</name>
    <dbReference type="NCBI Taxonomy" id="269660"/>
    <lineage>
        <taxon>Bacteria</taxon>
        <taxon>Pseudomonadati</taxon>
        <taxon>Pseudomonadota</taxon>
        <taxon>Alphaproteobacteria</taxon>
        <taxon>Hyphomicrobiales</taxon>
        <taxon>Methylobacteriaceae</taxon>
        <taxon>Methylobacterium</taxon>
    </lineage>
</organism>
<dbReference type="InterPro" id="IPR011990">
    <property type="entry name" value="TPR-like_helical_dom_sf"/>
</dbReference>
<evidence type="ECO:0000256" key="1">
    <source>
        <dbReference type="SAM" id="MobiDB-lite"/>
    </source>
</evidence>
<proteinExistence type="predicted"/>
<dbReference type="AlphaFoldDB" id="A0AAJ1TSM8"/>
<evidence type="ECO:0000313" key="3">
    <source>
        <dbReference type="Proteomes" id="UP001223420"/>
    </source>
</evidence>
<dbReference type="Pfam" id="PF14559">
    <property type="entry name" value="TPR_19"/>
    <property type="match status" value="1"/>
</dbReference>
<name>A0AAJ1TSM8_9HYPH</name>
<dbReference type="SUPFAM" id="SSF48452">
    <property type="entry name" value="TPR-like"/>
    <property type="match status" value="1"/>
</dbReference>
<evidence type="ECO:0000313" key="2">
    <source>
        <dbReference type="EMBL" id="MDQ0546206.1"/>
    </source>
</evidence>
<gene>
    <name evidence="2" type="ORF">QO001_005155</name>
</gene>
<feature type="compositionally biased region" description="Low complexity" evidence="1">
    <location>
        <begin position="317"/>
        <end position="335"/>
    </location>
</feature>
<feature type="region of interest" description="Disordered" evidence="1">
    <location>
        <begin position="1119"/>
        <end position="1141"/>
    </location>
</feature>
<feature type="region of interest" description="Disordered" evidence="1">
    <location>
        <begin position="298"/>
        <end position="340"/>
    </location>
</feature>
<dbReference type="Proteomes" id="UP001223420">
    <property type="component" value="Unassembled WGS sequence"/>
</dbReference>
<comment type="caution">
    <text evidence="2">The sequence shown here is derived from an EMBL/GenBank/DDBJ whole genome shotgun (WGS) entry which is preliminary data.</text>
</comment>
<protein>
    <submittedName>
        <fullName evidence="2">Tetratricopeptide (TPR) repeat protein</fullName>
    </submittedName>
</protein>